<dbReference type="Proteomes" id="UP001290462">
    <property type="component" value="Unassembled WGS sequence"/>
</dbReference>
<dbReference type="AlphaFoldDB" id="A0AAW9K4A0"/>
<evidence type="ECO:0000259" key="1">
    <source>
        <dbReference type="PROSITE" id="PS51186"/>
    </source>
</evidence>
<name>A0AAW9K4A0_CARML</name>
<organism evidence="2 3">
    <name type="scientific">Carnobacterium maltaromaticum</name>
    <name type="common">Carnobacterium piscicola</name>
    <dbReference type="NCBI Taxonomy" id="2751"/>
    <lineage>
        <taxon>Bacteria</taxon>
        <taxon>Bacillati</taxon>
        <taxon>Bacillota</taxon>
        <taxon>Bacilli</taxon>
        <taxon>Lactobacillales</taxon>
        <taxon>Carnobacteriaceae</taxon>
        <taxon>Carnobacterium</taxon>
    </lineage>
</organism>
<dbReference type="RefSeq" id="WP_317913728.1">
    <property type="nucleotide sequence ID" value="NZ_JAVBVO010000003.1"/>
</dbReference>
<dbReference type="PANTHER" id="PTHR43792:SF9">
    <property type="entry name" value="RIBOSOMAL-PROTEIN-ALANINE ACETYLTRANSFERASE"/>
    <property type="match status" value="1"/>
</dbReference>
<dbReference type="SUPFAM" id="SSF55729">
    <property type="entry name" value="Acyl-CoA N-acyltransferases (Nat)"/>
    <property type="match status" value="1"/>
</dbReference>
<reference evidence="2" key="1">
    <citation type="submission" date="2023-08" db="EMBL/GenBank/DDBJ databases">
        <title>Genomic characterization of piscicolin 126 produced by Carnobacterium maltaromaticum CM22 strain isolated from salmon (Salmo salar).</title>
        <authorList>
            <person name="Gonzalez-Gragera E."/>
            <person name="Garcia-Lopez J.D."/>
            <person name="Teso-Perez C."/>
            <person name="Gimenez-Hernandez I."/>
            <person name="Peralta-Sanchez J.M."/>
            <person name="Valdivia E."/>
            <person name="Montalban-Lopez M."/>
            <person name="Martin-Platero A.M."/>
            <person name="Banos A."/>
            <person name="Martinez-Bueno M."/>
        </authorList>
    </citation>
    <scope>NUCLEOTIDE SEQUENCE</scope>
    <source>
        <strain evidence="2">CM22</strain>
    </source>
</reference>
<dbReference type="CDD" id="cd04301">
    <property type="entry name" value="NAT_SF"/>
    <property type="match status" value="1"/>
</dbReference>
<comment type="caution">
    <text evidence="2">The sequence shown here is derived from an EMBL/GenBank/DDBJ whole genome shotgun (WGS) entry which is preliminary data.</text>
</comment>
<dbReference type="Pfam" id="PF13302">
    <property type="entry name" value="Acetyltransf_3"/>
    <property type="match status" value="1"/>
</dbReference>
<dbReference type="GO" id="GO:0008999">
    <property type="term" value="F:protein-N-terminal-alanine acetyltransferase activity"/>
    <property type="evidence" value="ECO:0007669"/>
    <property type="project" value="TreeGrafter"/>
</dbReference>
<dbReference type="Gene3D" id="3.40.630.30">
    <property type="match status" value="1"/>
</dbReference>
<dbReference type="EMBL" id="JAVBVO010000003">
    <property type="protein sequence ID" value="MDZ5758207.1"/>
    <property type="molecule type" value="Genomic_DNA"/>
</dbReference>
<dbReference type="GO" id="GO:0005737">
    <property type="term" value="C:cytoplasm"/>
    <property type="evidence" value="ECO:0007669"/>
    <property type="project" value="TreeGrafter"/>
</dbReference>
<dbReference type="InterPro" id="IPR016181">
    <property type="entry name" value="Acyl_CoA_acyltransferase"/>
</dbReference>
<dbReference type="PANTHER" id="PTHR43792">
    <property type="entry name" value="GNAT FAMILY, PUTATIVE (AFU_ORTHOLOGUE AFUA_3G00765)-RELATED-RELATED"/>
    <property type="match status" value="1"/>
</dbReference>
<dbReference type="PROSITE" id="PS51186">
    <property type="entry name" value="GNAT"/>
    <property type="match status" value="1"/>
</dbReference>
<dbReference type="InterPro" id="IPR051531">
    <property type="entry name" value="N-acetyltransferase"/>
</dbReference>
<accession>A0AAW9K4A0</accession>
<sequence length="190" mass="22331">MLSEKEFFKKQKIYQTSRLKLRQFKVDDADSMYTYTSNPNVAKYCSWPVYQTIEEAQKYIQFILTCYEKQVLAPWAIEIVETGEMIGAIDFVSWSDMHENVEVGYVIAEEHWGKGYVTEAFSKLIQIAFEEINVHRLTAKCCSVNQASAAVMKKNGLFFEGKTRESFYKDQQFYDMDHYGMVRNDYFARI</sequence>
<gene>
    <name evidence="2" type="ORF">RAK27_05990</name>
</gene>
<evidence type="ECO:0000313" key="3">
    <source>
        <dbReference type="Proteomes" id="UP001290462"/>
    </source>
</evidence>
<proteinExistence type="predicted"/>
<protein>
    <submittedName>
        <fullName evidence="2">GNAT family N-acetyltransferase</fullName>
    </submittedName>
</protein>
<evidence type="ECO:0000313" key="2">
    <source>
        <dbReference type="EMBL" id="MDZ5758207.1"/>
    </source>
</evidence>
<feature type="domain" description="N-acetyltransferase" evidence="1">
    <location>
        <begin position="19"/>
        <end position="186"/>
    </location>
</feature>
<dbReference type="InterPro" id="IPR000182">
    <property type="entry name" value="GNAT_dom"/>
</dbReference>